<comment type="caution">
    <text evidence="7">The sequence shown here is derived from an EMBL/GenBank/DDBJ whole genome shotgun (WGS) entry which is preliminary data.</text>
</comment>
<dbReference type="SUPFAM" id="SSF49842">
    <property type="entry name" value="TNF-like"/>
    <property type="match status" value="1"/>
</dbReference>
<dbReference type="PROSITE" id="PS50049">
    <property type="entry name" value="THD_2"/>
    <property type="match status" value="1"/>
</dbReference>
<evidence type="ECO:0000313" key="8">
    <source>
        <dbReference type="Proteomes" id="UP000034805"/>
    </source>
</evidence>
<dbReference type="EMBL" id="JARO02000466">
    <property type="protein sequence ID" value="KPP78455.1"/>
    <property type="molecule type" value="Genomic_DNA"/>
</dbReference>
<reference evidence="7 8" key="1">
    <citation type="submission" date="2015-08" db="EMBL/GenBank/DDBJ databases">
        <title>The genome of the Asian arowana (Scleropages formosus).</title>
        <authorList>
            <person name="Tan M.H."/>
            <person name="Gan H.M."/>
            <person name="Croft L.J."/>
            <person name="Austin C.M."/>
        </authorList>
    </citation>
    <scope>NUCLEOTIDE SEQUENCE [LARGE SCALE GENOMIC DNA]</scope>
    <source>
        <strain evidence="7">Aro1</strain>
    </source>
</reference>
<keyword evidence="4" id="KW-0472">Membrane</keyword>
<evidence type="ECO:0000313" key="7">
    <source>
        <dbReference type="EMBL" id="KPP78455.1"/>
    </source>
</evidence>
<dbReference type="GO" id="GO:0006955">
    <property type="term" value="P:immune response"/>
    <property type="evidence" value="ECO:0007669"/>
    <property type="project" value="InterPro"/>
</dbReference>
<feature type="compositionally biased region" description="Basic and acidic residues" evidence="5">
    <location>
        <begin position="1"/>
        <end position="18"/>
    </location>
</feature>
<evidence type="ECO:0000256" key="1">
    <source>
        <dbReference type="ARBA" id="ARBA00004370"/>
    </source>
</evidence>
<dbReference type="InterPro" id="IPR021184">
    <property type="entry name" value="TNF_CS"/>
</dbReference>
<dbReference type="InterPro" id="IPR006052">
    <property type="entry name" value="TNF_dom"/>
</dbReference>
<dbReference type="Gene3D" id="2.60.120.40">
    <property type="match status" value="1"/>
</dbReference>
<dbReference type="AlphaFoldDB" id="A0A0P7V8F5"/>
<dbReference type="SMART" id="SM00207">
    <property type="entry name" value="TNF"/>
    <property type="match status" value="1"/>
</dbReference>
<dbReference type="Proteomes" id="UP000034805">
    <property type="component" value="Unassembled WGS sequence"/>
</dbReference>
<proteinExistence type="inferred from homology"/>
<evidence type="ECO:0000256" key="5">
    <source>
        <dbReference type="SAM" id="MobiDB-lite"/>
    </source>
</evidence>
<evidence type="ECO:0000259" key="6">
    <source>
        <dbReference type="PROSITE" id="PS50049"/>
    </source>
</evidence>
<dbReference type="GO" id="GO:0005615">
    <property type="term" value="C:extracellular space"/>
    <property type="evidence" value="ECO:0007669"/>
    <property type="project" value="UniProtKB-KW"/>
</dbReference>
<dbReference type="PANTHER" id="PTHR11471:SF54">
    <property type="entry name" value="TNF SUPERFAMILY MEMBER 11"/>
    <property type="match status" value="1"/>
</dbReference>
<feature type="compositionally biased region" description="Acidic residues" evidence="5">
    <location>
        <begin position="24"/>
        <end position="34"/>
    </location>
</feature>
<dbReference type="STRING" id="113540.ENSSFOP00015055450"/>
<evidence type="ECO:0000256" key="2">
    <source>
        <dbReference type="ARBA" id="ARBA00008670"/>
    </source>
</evidence>
<dbReference type="PANTHER" id="PTHR11471">
    <property type="entry name" value="TUMOR NECROSIS FACTOR FAMILY MEMBER"/>
    <property type="match status" value="1"/>
</dbReference>
<dbReference type="CDD" id="cd00184">
    <property type="entry name" value="TNF"/>
    <property type="match status" value="1"/>
</dbReference>
<dbReference type="GO" id="GO:0005164">
    <property type="term" value="F:tumor necrosis factor receptor binding"/>
    <property type="evidence" value="ECO:0007669"/>
    <property type="project" value="InterPro"/>
</dbReference>
<keyword evidence="3" id="KW-0202">Cytokine</keyword>
<comment type="similarity">
    <text evidence="2">Belongs to the tumor necrosis factor family.</text>
</comment>
<dbReference type="Pfam" id="PF00229">
    <property type="entry name" value="TNF"/>
    <property type="match status" value="1"/>
</dbReference>
<gene>
    <name evidence="7" type="ORF">Z043_102036</name>
</gene>
<comment type="subcellular location">
    <subcellularLocation>
        <location evidence="1">Membrane</location>
    </subcellularLocation>
</comment>
<evidence type="ECO:0000256" key="4">
    <source>
        <dbReference type="ARBA" id="ARBA00023136"/>
    </source>
</evidence>
<dbReference type="InterPro" id="IPR008983">
    <property type="entry name" value="Tumour_necrosis_fac-like_dom"/>
</dbReference>
<dbReference type="GO" id="GO:0005125">
    <property type="term" value="F:cytokine activity"/>
    <property type="evidence" value="ECO:0007669"/>
    <property type="project" value="UniProtKB-KW"/>
</dbReference>
<accession>A0A0P7V8F5</accession>
<feature type="domain" description="THD" evidence="6">
    <location>
        <begin position="88"/>
        <end position="243"/>
    </location>
</feature>
<organism evidence="7 8">
    <name type="scientific">Scleropages formosus</name>
    <name type="common">Asian bonytongue</name>
    <name type="synonym">Osteoglossum formosum</name>
    <dbReference type="NCBI Taxonomy" id="113540"/>
    <lineage>
        <taxon>Eukaryota</taxon>
        <taxon>Metazoa</taxon>
        <taxon>Chordata</taxon>
        <taxon>Craniata</taxon>
        <taxon>Vertebrata</taxon>
        <taxon>Euteleostomi</taxon>
        <taxon>Actinopterygii</taxon>
        <taxon>Neopterygii</taxon>
        <taxon>Teleostei</taxon>
        <taxon>Osteoglossocephala</taxon>
        <taxon>Osteoglossomorpha</taxon>
        <taxon>Osteoglossiformes</taxon>
        <taxon>Osteoglossidae</taxon>
        <taxon>Scleropages</taxon>
    </lineage>
</organism>
<feature type="region of interest" description="Disordered" evidence="5">
    <location>
        <begin position="1"/>
        <end position="57"/>
    </location>
</feature>
<dbReference type="GO" id="GO:0016020">
    <property type="term" value="C:membrane"/>
    <property type="evidence" value="ECO:0007669"/>
    <property type="project" value="UniProtKB-SubCell"/>
</dbReference>
<evidence type="ECO:0000256" key="3">
    <source>
        <dbReference type="ARBA" id="ARBA00022514"/>
    </source>
</evidence>
<name>A0A0P7V8F5_SCLFO</name>
<dbReference type="PROSITE" id="PS00251">
    <property type="entry name" value="THD_1"/>
    <property type="match status" value="1"/>
</dbReference>
<sequence length="245" mass="28261">MRSRNWETGRSGDLRREVVANQEVVDEEQDEEQELGNREVRRSKVGFSSAQQKPLEEVETAPVIADALKDPRKKDRPRCTKIPREVPPTAHLPIRVPIDYVQKGEIQPVMIQWNEAQGHLEKLDYHNGRLLVKEGGLYYIYAKTCFRYYDMEAESGNDYLQDGNAQLIQYIYHERHTQRPVKATVLMKSGSTKRWKKVGYNMYCEQQGGLFILKEGDGLFVSVSNSWMLDPEPEGGYFGAFKISN</sequence>
<protein>
    <recommendedName>
        <fullName evidence="6">THD domain-containing protein</fullName>
    </recommendedName>
</protein>